<reference evidence="1 2" key="1">
    <citation type="submission" date="2017-04" db="EMBL/GenBank/DDBJ databases">
        <title>Characterization, genome and methylation analysis of a phthalic acid esters degrading strain Sphingobium yanoikuyae SHJ.</title>
        <authorList>
            <person name="Feng L."/>
        </authorList>
    </citation>
    <scope>NUCLEOTIDE SEQUENCE [LARGE SCALE GENOMIC DNA]</scope>
    <source>
        <strain evidence="1 2">SHJ</strain>
    </source>
</reference>
<name>A0A0J9D0U6_SPHYA</name>
<dbReference type="AlphaFoldDB" id="A0A0J9D0U6"/>
<proteinExistence type="predicted"/>
<dbReference type="Proteomes" id="UP000037029">
    <property type="component" value="Chromosome"/>
</dbReference>
<accession>A0A0J9D0U6</accession>
<dbReference type="EMBL" id="CP020925">
    <property type="protein sequence ID" value="ATP19879.1"/>
    <property type="molecule type" value="Genomic_DNA"/>
</dbReference>
<protein>
    <recommendedName>
        <fullName evidence="3">CcgAII protein</fullName>
    </recommendedName>
</protein>
<organism evidence="1 2">
    <name type="scientific">Sphingobium yanoikuyae</name>
    <name type="common">Sphingomonas yanoikuyae</name>
    <dbReference type="NCBI Taxonomy" id="13690"/>
    <lineage>
        <taxon>Bacteria</taxon>
        <taxon>Pseudomonadati</taxon>
        <taxon>Pseudomonadota</taxon>
        <taxon>Alphaproteobacteria</taxon>
        <taxon>Sphingomonadales</taxon>
        <taxon>Sphingomonadaceae</taxon>
        <taxon>Sphingobium</taxon>
    </lineage>
</organism>
<evidence type="ECO:0000313" key="2">
    <source>
        <dbReference type="Proteomes" id="UP000037029"/>
    </source>
</evidence>
<gene>
    <name evidence="1" type="ORF">BV87_16745</name>
</gene>
<evidence type="ECO:0000313" key="1">
    <source>
        <dbReference type="EMBL" id="ATP19879.1"/>
    </source>
</evidence>
<sequence length="112" mass="12132">MHFFAMETIMTVSADDVATGDGDPLSIFREQLERAAARANRGGGLIYELYVERLSAEVSDLLATISSDLMDAATKLAHEYGYGDHEEECDLEPGACSLTGLDMNCCPCGRHP</sequence>
<evidence type="ECO:0008006" key="3">
    <source>
        <dbReference type="Google" id="ProtNLM"/>
    </source>
</evidence>